<gene>
    <name evidence="1" type="ORF">C8J23_10478</name>
</gene>
<evidence type="ECO:0000313" key="1">
    <source>
        <dbReference type="EMBL" id="PYE60218.1"/>
    </source>
</evidence>
<dbReference type="EMBL" id="QJSY01000004">
    <property type="protein sequence ID" value="PYE60218.1"/>
    <property type="molecule type" value="Genomic_DNA"/>
</dbReference>
<name>A0ABX5PRT0_9GAMM</name>
<reference evidence="1 2" key="1">
    <citation type="submission" date="2018-06" db="EMBL/GenBank/DDBJ databases">
        <title>Genomic Encyclopedia of Type Strains, Phase III (KMG-III): the genomes of soil and plant-associated and newly described type strains.</title>
        <authorList>
            <person name="Whitman W."/>
        </authorList>
    </citation>
    <scope>NUCLEOTIDE SEQUENCE [LARGE SCALE GENOMIC DNA]</scope>
    <source>
        <strain evidence="1 2">JC5</strain>
    </source>
</reference>
<organism evidence="1 2">
    <name type="scientific">Shewanella chilikensis</name>
    <dbReference type="NCBI Taxonomy" id="558541"/>
    <lineage>
        <taxon>Bacteria</taxon>
        <taxon>Pseudomonadati</taxon>
        <taxon>Pseudomonadota</taxon>
        <taxon>Gammaproteobacteria</taxon>
        <taxon>Alteromonadales</taxon>
        <taxon>Shewanellaceae</taxon>
        <taxon>Shewanella</taxon>
    </lineage>
</organism>
<proteinExistence type="predicted"/>
<protein>
    <submittedName>
        <fullName evidence="1">Uncharacterized protein</fullName>
    </submittedName>
</protein>
<comment type="caution">
    <text evidence="1">The sequence shown here is derived from an EMBL/GenBank/DDBJ whole genome shotgun (WGS) entry which is preliminary data.</text>
</comment>
<keyword evidence="2" id="KW-1185">Reference proteome</keyword>
<evidence type="ECO:0000313" key="2">
    <source>
        <dbReference type="Proteomes" id="UP000247584"/>
    </source>
</evidence>
<dbReference type="Proteomes" id="UP000247584">
    <property type="component" value="Unassembled WGS sequence"/>
</dbReference>
<accession>A0ABX5PRT0</accession>
<sequence length="66" mass="7692">MNVKSDFLFRLAFIAHKSQLSLSYCFKSLGCFLSIEIDDFYGNSRFLHNRSQRTIRPFEQPTKALG</sequence>